<accession>X1REV5</accession>
<name>X1REV5_9ZZZZ</name>
<proteinExistence type="predicted"/>
<feature type="non-terminal residue" evidence="1">
    <location>
        <position position="1"/>
    </location>
</feature>
<organism evidence="1">
    <name type="scientific">marine sediment metagenome</name>
    <dbReference type="NCBI Taxonomy" id="412755"/>
    <lineage>
        <taxon>unclassified sequences</taxon>
        <taxon>metagenomes</taxon>
        <taxon>ecological metagenomes</taxon>
    </lineage>
</organism>
<gene>
    <name evidence="1" type="ORF">S12H4_14008</name>
</gene>
<dbReference type="EMBL" id="BARW01006669">
    <property type="protein sequence ID" value="GAI79138.1"/>
    <property type="molecule type" value="Genomic_DNA"/>
</dbReference>
<comment type="caution">
    <text evidence="1">The sequence shown here is derived from an EMBL/GenBank/DDBJ whole genome shotgun (WGS) entry which is preliminary data.</text>
</comment>
<sequence>GLFYSDTTFGHQRCNVDHPLTQASMGFPVEIGNTGNGFRAMQVEWDETRPPDGWPP</sequence>
<dbReference type="AlphaFoldDB" id="X1REV5"/>
<reference evidence="1" key="1">
    <citation type="journal article" date="2014" name="Front. Microbiol.">
        <title>High frequency of phylogenetically diverse reductive dehalogenase-homologous genes in deep subseafloor sedimentary metagenomes.</title>
        <authorList>
            <person name="Kawai M."/>
            <person name="Futagami T."/>
            <person name="Toyoda A."/>
            <person name="Takaki Y."/>
            <person name="Nishi S."/>
            <person name="Hori S."/>
            <person name="Arai W."/>
            <person name="Tsubouchi T."/>
            <person name="Morono Y."/>
            <person name="Uchiyama I."/>
            <person name="Ito T."/>
            <person name="Fujiyama A."/>
            <person name="Inagaki F."/>
            <person name="Takami H."/>
        </authorList>
    </citation>
    <scope>NUCLEOTIDE SEQUENCE</scope>
    <source>
        <strain evidence="1">Expedition CK06-06</strain>
    </source>
</reference>
<protein>
    <submittedName>
        <fullName evidence="1">Uncharacterized protein</fullName>
    </submittedName>
</protein>
<evidence type="ECO:0000313" key="1">
    <source>
        <dbReference type="EMBL" id="GAI79138.1"/>
    </source>
</evidence>